<evidence type="ECO:0000256" key="5">
    <source>
        <dbReference type="ARBA" id="ARBA00022989"/>
    </source>
</evidence>
<name>A0A6F9D795_9ASCI</name>
<evidence type="ECO:0000256" key="6">
    <source>
        <dbReference type="ARBA" id="ARBA00023098"/>
    </source>
</evidence>
<dbReference type="AlphaFoldDB" id="A0A6F9D795"/>
<evidence type="ECO:0000256" key="1">
    <source>
        <dbReference type="ARBA" id="ARBA00004477"/>
    </source>
</evidence>
<feature type="region of interest" description="Disordered" evidence="8">
    <location>
        <begin position="417"/>
        <end position="458"/>
    </location>
</feature>
<dbReference type="EMBL" id="LR783400">
    <property type="protein sequence ID" value="CAB3226326.1"/>
    <property type="molecule type" value="mRNA"/>
</dbReference>
<feature type="region of interest" description="Disordered" evidence="8">
    <location>
        <begin position="334"/>
        <end position="364"/>
    </location>
</feature>
<dbReference type="GO" id="GO:0005789">
    <property type="term" value="C:endoplasmic reticulum membrane"/>
    <property type="evidence" value="ECO:0007669"/>
    <property type="project" value="UniProtKB-SubCell"/>
</dbReference>
<protein>
    <recommendedName>
        <fullName evidence="2">Seipin</fullName>
    </recommendedName>
</protein>
<keyword evidence="6" id="KW-0443">Lipid metabolism</keyword>
<feature type="transmembrane region" description="Helical" evidence="9">
    <location>
        <begin position="40"/>
        <end position="68"/>
    </location>
</feature>
<feature type="compositionally biased region" description="Polar residues" evidence="8">
    <location>
        <begin position="417"/>
        <end position="439"/>
    </location>
</feature>
<evidence type="ECO:0000256" key="8">
    <source>
        <dbReference type="SAM" id="MobiDB-lite"/>
    </source>
</evidence>
<feature type="transmembrane region" description="Helical" evidence="9">
    <location>
        <begin position="291"/>
        <end position="314"/>
    </location>
</feature>
<dbReference type="GO" id="GO:0140042">
    <property type="term" value="P:lipid droplet formation"/>
    <property type="evidence" value="ECO:0007669"/>
    <property type="project" value="UniProtKB-ARBA"/>
</dbReference>
<evidence type="ECO:0000256" key="7">
    <source>
        <dbReference type="ARBA" id="ARBA00023136"/>
    </source>
</evidence>
<organism evidence="10">
    <name type="scientific">Phallusia mammillata</name>
    <dbReference type="NCBI Taxonomy" id="59560"/>
    <lineage>
        <taxon>Eukaryota</taxon>
        <taxon>Metazoa</taxon>
        <taxon>Chordata</taxon>
        <taxon>Tunicata</taxon>
        <taxon>Ascidiacea</taxon>
        <taxon>Phlebobranchia</taxon>
        <taxon>Ascidiidae</taxon>
        <taxon>Phallusia</taxon>
    </lineage>
</organism>
<sequence>MSFFSFVAGFIDLVNTYLIKPVKEFIWNKFEPHYDISKKVAIGFLIVFNIICISICLSAFMFGVIYFYHMPTVYHTFPLDFIYNRSCIENHKIYQTNARWFPNLYREECFPQAQILLSSPKDLNLLQEGQPYGVVIHLQAPETTINKEIGMFMIQMKVNGQSITESKPKGTPEPETDRPNNSWFYGKYNPQPTMHFKQVEKSTALHYTSTVIRYLKLIFFWPLHVFDFIEEVQSIDVVLFDELLLEKENFVWKSVIQLDHPAIMVKSAHIDFTAKFKGIQYFLYHWPVASFIAGTSVFFLPMFFFVSMFVYICIWRQLFSVQIPAQAAVRRGTRQQNAVPPTLTHADIQPARMPSGTGNNEIVGVPGGLQLENLNPIADLSRRSSSSSIEMLGQSHSPEVQDEITSSQISYVMTPSIHGSLQTEPPNAESISGEFSQAEENGLPEMDGQLRLRRTPQN</sequence>
<accession>A0A6F9D795</accession>
<proteinExistence type="evidence at transcript level"/>
<dbReference type="GO" id="GO:0006629">
    <property type="term" value="P:lipid metabolic process"/>
    <property type="evidence" value="ECO:0007669"/>
    <property type="project" value="UniProtKB-KW"/>
</dbReference>
<dbReference type="Pfam" id="PF06775">
    <property type="entry name" value="Seipin"/>
    <property type="match status" value="1"/>
</dbReference>
<evidence type="ECO:0000256" key="4">
    <source>
        <dbReference type="ARBA" id="ARBA00022824"/>
    </source>
</evidence>
<evidence type="ECO:0000256" key="2">
    <source>
        <dbReference type="ARBA" id="ARBA00022064"/>
    </source>
</evidence>
<dbReference type="InterPro" id="IPR009617">
    <property type="entry name" value="Seipin"/>
</dbReference>
<keyword evidence="5 9" id="KW-1133">Transmembrane helix</keyword>
<keyword evidence="7 9" id="KW-0472">Membrane</keyword>
<evidence type="ECO:0000256" key="9">
    <source>
        <dbReference type="SAM" id="Phobius"/>
    </source>
</evidence>
<gene>
    <name evidence="10" type="primary">Bscl2</name>
</gene>
<feature type="region of interest" description="Disordered" evidence="8">
    <location>
        <begin position="163"/>
        <end position="182"/>
    </location>
</feature>
<comment type="subcellular location">
    <subcellularLocation>
        <location evidence="1">Endoplasmic reticulum membrane</location>
        <topology evidence="1">Multi-pass membrane protein</topology>
    </subcellularLocation>
</comment>
<dbReference type="CDD" id="cd23995">
    <property type="entry name" value="Seipin_BSCL2_like"/>
    <property type="match status" value="1"/>
</dbReference>
<evidence type="ECO:0000313" key="10">
    <source>
        <dbReference type="EMBL" id="CAB3226326.1"/>
    </source>
</evidence>
<evidence type="ECO:0000256" key="3">
    <source>
        <dbReference type="ARBA" id="ARBA00022692"/>
    </source>
</evidence>
<dbReference type="PANTHER" id="PTHR21212:SF0">
    <property type="entry name" value="SEIPIN"/>
    <property type="match status" value="1"/>
</dbReference>
<keyword evidence="4" id="KW-0256">Endoplasmic reticulum</keyword>
<keyword evidence="3 9" id="KW-0812">Transmembrane</keyword>
<reference evidence="10" key="1">
    <citation type="submission" date="2020-04" db="EMBL/GenBank/DDBJ databases">
        <authorList>
            <person name="Neveu A P."/>
        </authorList>
    </citation>
    <scope>NUCLEOTIDE SEQUENCE</scope>
    <source>
        <tissue evidence="10">Whole embryo</tissue>
    </source>
</reference>
<dbReference type="PANTHER" id="PTHR21212">
    <property type="entry name" value="BERNARDINELLI-SEIP CONGENITAL LIPODYSTROPHY 2 HOMOLOG BSCL2 PROTEIN"/>
    <property type="match status" value="1"/>
</dbReference>
<feature type="compositionally biased region" description="Basic and acidic residues" evidence="8">
    <location>
        <begin position="166"/>
        <end position="178"/>
    </location>
</feature>